<dbReference type="EMBL" id="RQJX01000003">
    <property type="protein sequence ID" value="RQN09400.1"/>
    <property type="molecule type" value="Genomic_DNA"/>
</dbReference>
<sequence>MRGVTSADPIAPRVDAALSRVRRATDVSLAFGGRVHEAGVTLRHFDGGVVGPLRGVRLDLGHGLGGRVVAQQRSLAFHDYVRTPLITHKYDAIIRAEGLRAMAAVPVIVGRRPVAVLYAALRTAQSQMDRVLDAVTHEARALEQELVSEDAEQTWRSKARDAHAELRLLAARLDDEELRSAVLRAADLLTEQAPDDTVPVHLTGREQDVLALLAGGLSNRAIAERLDIGVYTVKDHVKSLLAKLDASSRFEVVVQARRAGLLP</sequence>
<dbReference type="InterPro" id="IPR003018">
    <property type="entry name" value="GAF"/>
</dbReference>
<dbReference type="SMART" id="SM00421">
    <property type="entry name" value="HTH_LUXR"/>
    <property type="match status" value="1"/>
</dbReference>
<dbReference type="PROSITE" id="PS50043">
    <property type="entry name" value="HTH_LUXR_2"/>
    <property type="match status" value="1"/>
</dbReference>
<evidence type="ECO:0000256" key="1">
    <source>
        <dbReference type="ARBA" id="ARBA00023015"/>
    </source>
</evidence>
<keyword evidence="7" id="KW-1185">Reference proteome</keyword>
<keyword evidence="3" id="KW-0804">Transcription</keyword>
<dbReference type="PRINTS" id="PR00038">
    <property type="entry name" value="HTHLUXR"/>
</dbReference>
<dbReference type="PANTHER" id="PTHR44688">
    <property type="entry name" value="DNA-BINDING TRANSCRIPTIONAL ACTIVATOR DEVR_DOSR"/>
    <property type="match status" value="1"/>
</dbReference>
<protein>
    <submittedName>
        <fullName evidence="6">LuxR family transcriptional regulator</fullName>
    </submittedName>
</protein>
<dbReference type="SUPFAM" id="SSF55781">
    <property type="entry name" value="GAF domain-like"/>
    <property type="match status" value="1"/>
</dbReference>
<dbReference type="PANTHER" id="PTHR44688:SF16">
    <property type="entry name" value="DNA-BINDING TRANSCRIPTIONAL ACTIVATOR DEVR_DOSR"/>
    <property type="match status" value="1"/>
</dbReference>
<name>A0A3N6WQ30_9ACTN</name>
<comment type="caution">
    <text evidence="6">The sequence shown here is derived from an EMBL/GenBank/DDBJ whole genome shotgun (WGS) entry which is preliminary data.</text>
</comment>
<dbReference type="InterPro" id="IPR000792">
    <property type="entry name" value="Tscrpt_reg_LuxR_C"/>
</dbReference>
<dbReference type="PROSITE" id="PS00622">
    <property type="entry name" value="HTH_LUXR_1"/>
    <property type="match status" value="1"/>
</dbReference>
<evidence type="ECO:0000313" key="6">
    <source>
        <dbReference type="EMBL" id="RQN09400.1"/>
    </source>
</evidence>
<dbReference type="InterPro" id="IPR029016">
    <property type="entry name" value="GAF-like_dom_sf"/>
</dbReference>
<evidence type="ECO:0000256" key="4">
    <source>
        <dbReference type="SAM" id="Coils"/>
    </source>
</evidence>
<dbReference type="InterPro" id="IPR036388">
    <property type="entry name" value="WH-like_DNA-bd_sf"/>
</dbReference>
<evidence type="ECO:0000256" key="2">
    <source>
        <dbReference type="ARBA" id="ARBA00023125"/>
    </source>
</evidence>
<organism evidence="6 7">
    <name type="scientific">Aeromicrobium camelliae</name>
    <dbReference type="NCBI Taxonomy" id="1538144"/>
    <lineage>
        <taxon>Bacteria</taxon>
        <taxon>Bacillati</taxon>
        <taxon>Actinomycetota</taxon>
        <taxon>Actinomycetes</taxon>
        <taxon>Propionibacteriales</taxon>
        <taxon>Nocardioidaceae</taxon>
        <taxon>Aeromicrobium</taxon>
    </lineage>
</organism>
<dbReference type="Pfam" id="PF00196">
    <property type="entry name" value="GerE"/>
    <property type="match status" value="1"/>
</dbReference>
<dbReference type="GO" id="GO:0003677">
    <property type="term" value="F:DNA binding"/>
    <property type="evidence" value="ECO:0007669"/>
    <property type="project" value="UniProtKB-KW"/>
</dbReference>
<gene>
    <name evidence="6" type="ORF">EHW97_03935</name>
</gene>
<feature type="coiled-coil region" evidence="4">
    <location>
        <begin position="132"/>
        <end position="179"/>
    </location>
</feature>
<evidence type="ECO:0000256" key="3">
    <source>
        <dbReference type="ARBA" id="ARBA00023163"/>
    </source>
</evidence>
<reference evidence="6 7" key="1">
    <citation type="submission" date="2018-11" db="EMBL/GenBank/DDBJ databases">
        <authorList>
            <person name="Li F."/>
        </authorList>
    </citation>
    <scope>NUCLEOTIDE SEQUENCE [LARGE SCALE GENOMIC DNA]</scope>
    <source>
        <strain evidence="6 7">YS17T</strain>
    </source>
</reference>
<dbReference type="OrthoDB" id="27092at2"/>
<dbReference type="Gene3D" id="3.30.450.40">
    <property type="match status" value="1"/>
</dbReference>
<dbReference type="CDD" id="cd06170">
    <property type="entry name" value="LuxR_C_like"/>
    <property type="match status" value="1"/>
</dbReference>
<dbReference type="InterPro" id="IPR016032">
    <property type="entry name" value="Sig_transdc_resp-reg_C-effctor"/>
</dbReference>
<keyword evidence="4" id="KW-0175">Coiled coil</keyword>
<dbReference type="Proteomes" id="UP000275225">
    <property type="component" value="Unassembled WGS sequence"/>
</dbReference>
<dbReference type="Gene3D" id="1.10.10.10">
    <property type="entry name" value="Winged helix-like DNA-binding domain superfamily/Winged helix DNA-binding domain"/>
    <property type="match status" value="1"/>
</dbReference>
<feature type="domain" description="HTH luxR-type" evidence="5">
    <location>
        <begin position="195"/>
        <end position="260"/>
    </location>
</feature>
<keyword evidence="1" id="KW-0805">Transcription regulation</keyword>
<dbReference type="GO" id="GO:0006355">
    <property type="term" value="P:regulation of DNA-templated transcription"/>
    <property type="evidence" value="ECO:0007669"/>
    <property type="project" value="InterPro"/>
</dbReference>
<proteinExistence type="predicted"/>
<dbReference type="AlphaFoldDB" id="A0A3N6WQ30"/>
<accession>A0A3N6WQ30</accession>
<evidence type="ECO:0000313" key="7">
    <source>
        <dbReference type="Proteomes" id="UP000275225"/>
    </source>
</evidence>
<evidence type="ECO:0000259" key="5">
    <source>
        <dbReference type="PROSITE" id="PS50043"/>
    </source>
</evidence>
<dbReference type="SUPFAM" id="SSF46894">
    <property type="entry name" value="C-terminal effector domain of the bipartite response regulators"/>
    <property type="match status" value="1"/>
</dbReference>
<keyword evidence="2" id="KW-0238">DNA-binding</keyword>
<dbReference type="Pfam" id="PF01590">
    <property type="entry name" value="GAF"/>
    <property type="match status" value="1"/>
</dbReference>